<gene>
    <name evidence="10" type="ORF">NKR23_g4096</name>
</gene>
<dbReference type="GO" id="GO:0015791">
    <property type="term" value="P:polyol transmembrane transport"/>
    <property type="evidence" value="ECO:0007669"/>
    <property type="project" value="UniProtKB-ARBA"/>
</dbReference>
<evidence type="ECO:0000256" key="2">
    <source>
        <dbReference type="ARBA" id="ARBA00010992"/>
    </source>
</evidence>
<evidence type="ECO:0000313" key="10">
    <source>
        <dbReference type="EMBL" id="KAJ9149795.1"/>
    </source>
</evidence>
<dbReference type="InterPro" id="IPR050814">
    <property type="entry name" value="Myo-inositol_Transporter"/>
</dbReference>
<feature type="region of interest" description="Disordered" evidence="7">
    <location>
        <begin position="1"/>
        <end position="34"/>
    </location>
</feature>
<dbReference type="Pfam" id="PF00083">
    <property type="entry name" value="Sugar_tr"/>
    <property type="match status" value="1"/>
</dbReference>
<dbReference type="SUPFAM" id="SSF103473">
    <property type="entry name" value="MFS general substrate transporter"/>
    <property type="match status" value="1"/>
</dbReference>
<dbReference type="AlphaFoldDB" id="A0AA38S5M8"/>
<dbReference type="InterPro" id="IPR036259">
    <property type="entry name" value="MFS_trans_sf"/>
</dbReference>
<evidence type="ECO:0000256" key="4">
    <source>
        <dbReference type="ARBA" id="ARBA00022692"/>
    </source>
</evidence>
<dbReference type="InterPro" id="IPR005828">
    <property type="entry name" value="MFS_sugar_transport-like"/>
</dbReference>
<comment type="caution">
    <text evidence="10">The sequence shown here is derived from an EMBL/GenBank/DDBJ whole genome shotgun (WGS) entry which is preliminary data.</text>
</comment>
<comment type="similarity">
    <text evidence="2">Belongs to the major facilitator superfamily. Sugar transporter (TC 2.A.1.1) family.</text>
</comment>
<feature type="transmembrane region" description="Helical" evidence="8">
    <location>
        <begin position="236"/>
        <end position="257"/>
    </location>
</feature>
<evidence type="ECO:0000313" key="11">
    <source>
        <dbReference type="Proteomes" id="UP001174694"/>
    </source>
</evidence>
<name>A0AA38S5M8_9PEZI</name>
<comment type="subcellular location">
    <subcellularLocation>
        <location evidence="1">Membrane</location>
        <topology evidence="1">Multi-pass membrane protein</topology>
    </subcellularLocation>
</comment>
<feature type="transmembrane region" description="Helical" evidence="8">
    <location>
        <begin position="391"/>
        <end position="412"/>
    </location>
</feature>
<keyword evidence="5 8" id="KW-1133">Transmembrane helix</keyword>
<reference evidence="10" key="1">
    <citation type="submission" date="2022-07" db="EMBL/GenBank/DDBJ databases">
        <title>Fungi with potential for degradation of polypropylene.</title>
        <authorList>
            <person name="Gostincar C."/>
        </authorList>
    </citation>
    <scope>NUCLEOTIDE SEQUENCE</scope>
    <source>
        <strain evidence="10">EXF-13308</strain>
    </source>
</reference>
<feature type="region of interest" description="Disordered" evidence="7">
    <location>
        <begin position="630"/>
        <end position="652"/>
    </location>
</feature>
<feature type="transmembrane region" description="Helical" evidence="8">
    <location>
        <begin position="521"/>
        <end position="545"/>
    </location>
</feature>
<organism evidence="10 11">
    <name type="scientific">Pleurostoma richardsiae</name>
    <dbReference type="NCBI Taxonomy" id="41990"/>
    <lineage>
        <taxon>Eukaryota</taxon>
        <taxon>Fungi</taxon>
        <taxon>Dikarya</taxon>
        <taxon>Ascomycota</taxon>
        <taxon>Pezizomycotina</taxon>
        <taxon>Sordariomycetes</taxon>
        <taxon>Sordariomycetidae</taxon>
        <taxon>Calosphaeriales</taxon>
        <taxon>Pleurostomataceae</taxon>
        <taxon>Pleurostoma</taxon>
    </lineage>
</organism>
<feature type="transmembrane region" description="Helical" evidence="8">
    <location>
        <begin position="206"/>
        <end position="224"/>
    </location>
</feature>
<dbReference type="InterPro" id="IPR020846">
    <property type="entry name" value="MFS_dom"/>
</dbReference>
<evidence type="ECO:0000256" key="8">
    <source>
        <dbReference type="SAM" id="Phobius"/>
    </source>
</evidence>
<dbReference type="EMBL" id="JANBVO010000009">
    <property type="protein sequence ID" value="KAJ9149795.1"/>
    <property type="molecule type" value="Genomic_DNA"/>
</dbReference>
<feature type="domain" description="Major facilitator superfamily (MFS) profile" evidence="9">
    <location>
        <begin position="138"/>
        <end position="576"/>
    </location>
</feature>
<dbReference type="InterPro" id="IPR005829">
    <property type="entry name" value="Sugar_transporter_CS"/>
</dbReference>
<dbReference type="PROSITE" id="PS50850">
    <property type="entry name" value="MFS"/>
    <property type="match status" value="1"/>
</dbReference>
<dbReference type="NCBIfam" id="TIGR00879">
    <property type="entry name" value="SP"/>
    <property type="match status" value="1"/>
</dbReference>
<evidence type="ECO:0000259" key="9">
    <source>
        <dbReference type="PROSITE" id="PS50850"/>
    </source>
</evidence>
<sequence length="652" mass="73197">MAEINGNNDTIHENPPEPSIAESHHDEKNGDAQQFSAQHLEKGYDSDRVDLNENLQARIKNPLQGIPYGQLMRNVEIFAHEKGLVEHIPLLRKGALVAQDPEGAEDISGPEALTDTEKAVLRREVEHRWAMPWRLFLTIFTCSIGAAVQGWDQTGVNGAAIFFPDVYGIGSDSAHDKWIVGLVSAGPYIGSALIGCWLADPLNYYLGRRGVIFVSAQFCCWPIIGSAFCENWWQQFILRVLMGVGMGVKASTVPVFAAENAPAIIRGALVMSWQMWTAFGIFLGTAINLAVYHLDKINWRLMLGAPFIPAIPLMALIYLCPESPRWYMKKNRYADAWKSMAVLRHDNIQVARDLFYIHSQLEIELAIIGDTNYIIRFVELFTVPRIRRASLAAFVVMIAQQMCGINIIAFYSTTVFTDAGFTQFRALICSFGFGLVNWLFAFPAFWTIDTFGRRSLILCTFPNMMWTLLAAGLCTLIPKGEARLGLVALFVFLFAAFYSPGEGPVPFTYSAEVFPLSHREVGMGFAVATCLFWAAVLSISFPFILSSLGTVGAFCLYAGFNGVALVLIFFFVPETKQRTLEELDYVFAVPTRTFAKYQTTKWLPYMIKRYILFQRHAKLEPLYHFDKVEHHHETEGKTEGKTEGVTSVNEEK</sequence>
<feature type="transmembrane region" description="Helical" evidence="8">
    <location>
        <begin position="551"/>
        <end position="572"/>
    </location>
</feature>
<evidence type="ECO:0000256" key="5">
    <source>
        <dbReference type="ARBA" id="ARBA00022989"/>
    </source>
</evidence>
<feature type="transmembrane region" description="Helical" evidence="8">
    <location>
        <begin position="424"/>
        <end position="448"/>
    </location>
</feature>
<dbReference type="PANTHER" id="PTHR48020:SF40">
    <property type="entry name" value="MAJOR FACILITATOR SUPERFAMILY (MFS) PROFILE DOMAIN-CONTAINING PROTEIN"/>
    <property type="match status" value="1"/>
</dbReference>
<feature type="transmembrane region" description="Helical" evidence="8">
    <location>
        <begin position="455"/>
        <end position="478"/>
    </location>
</feature>
<dbReference type="FunFam" id="1.20.1250.20:FF:000100">
    <property type="entry name" value="MFS sugar transporter, putative"/>
    <property type="match status" value="1"/>
</dbReference>
<evidence type="ECO:0000256" key="1">
    <source>
        <dbReference type="ARBA" id="ARBA00004141"/>
    </source>
</evidence>
<keyword evidence="6 8" id="KW-0472">Membrane</keyword>
<evidence type="ECO:0000256" key="7">
    <source>
        <dbReference type="SAM" id="MobiDB-lite"/>
    </source>
</evidence>
<feature type="transmembrane region" description="Helical" evidence="8">
    <location>
        <begin position="178"/>
        <end position="199"/>
    </location>
</feature>
<dbReference type="GO" id="GO:0015798">
    <property type="term" value="P:myo-inositol transport"/>
    <property type="evidence" value="ECO:0007669"/>
    <property type="project" value="UniProtKB-ARBA"/>
</dbReference>
<feature type="transmembrane region" description="Helical" evidence="8">
    <location>
        <begin position="484"/>
        <end position="501"/>
    </location>
</feature>
<keyword evidence="4 8" id="KW-0812">Transmembrane</keyword>
<evidence type="ECO:0000256" key="6">
    <source>
        <dbReference type="ARBA" id="ARBA00023136"/>
    </source>
</evidence>
<dbReference type="PROSITE" id="PS00217">
    <property type="entry name" value="SUGAR_TRANSPORT_2"/>
    <property type="match status" value="1"/>
</dbReference>
<dbReference type="PANTHER" id="PTHR48020">
    <property type="entry name" value="PROTON MYO-INOSITOL COTRANSPORTER"/>
    <property type="match status" value="1"/>
</dbReference>
<feature type="compositionally biased region" description="Basic and acidic residues" evidence="7">
    <location>
        <begin position="630"/>
        <end position="642"/>
    </location>
</feature>
<feature type="transmembrane region" description="Helical" evidence="8">
    <location>
        <begin position="297"/>
        <end position="320"/>
    </location>
</feature>
<dbReference type="Proteomes" id="UP001174694">
    <property type="component" value="Unassembled WGS sequence"/>
</dbReference>
<keyword evidence="11" id="KW-1185">Reference proteome</keyword>
<dbReference type="GO" id="GO:0016020">
    <property type="term" value="C:membrane"/>
    <property type="evidence" value="ECO:0007669"/>
    <property type="project" value="UniProtKB-SubCell"/>
</dbReference>
<protein>
    <submittedName>
        <fullName evidence="10">General substrate transporter</fullName>
    </submittedName>
</protein>
<dbReference type="InterPro" id="IPR003663">
    <property type="entry name" value="Sugar/inositol_transpt"/>
</dbReference>
<proteinExistence type="inferred from homology"/>
<keyword evidence="3" id="KW-0813">Transport</keyword>
<dbReference type="PRINTS" id="PR00171">
    <property type="entry name" value="SUGRTRNSPORT"/>
</dbReference>
<dbReference type="Gene3D" id="1.20.1250.20">
    <property type="entry name" value="MFS general substrate transporter like domains"/>
    <property type="match status" value="1"/>
</dbReference>
<feature type="transmembrane region" description="Helical" evidence="8">
    <location>
        <begin position="269"/>
        <end position="291"/>
    </location>
</feature>
<accession>A0AA38S5M8</accession>
<dbReference type="GO" id="GO:0022857">
    <property type="term" value="F:transmembrane transporter activity"/>
    <property type="evidence" value="ECO:0007669"/>
    <property type="project" value="InterPro"/>
</dbReference>
<evidence type="ECO:0000256" key="3">
    <source>
        <dbReference type="ARBA" id="ARBA00022448"/>
    </source>
</evidence>